<protein>
    <submittedName>
        <fullName evidence="1">Uncharacterized protein</fullName>
    </submittedName>
</protein>
<keyword evidence="2" id="KW-1185">Reference proteome</keyword>
<reference evidence="1 2" key="1">
    <citation type="submission" date="2021-06" db="EMBL/GenBank/DDBJ databases">
        <title>Caerostris extrusa draft genome.</title>
        <authorList>
            <person name="Kono N."/>
            <person name="Arakawa K."/>
        </authorList>
    </citation>
    <scope>NUCLEOTIDE SEQUENCE [LARGE SCALE GENOMIC DNA]</scope>
</reference>
<dbReference type="AlphaFoldDB" id="A0AAV4T4B3"/>
<dbReference type="Proteomes" id="UP001054945">
    <property type="component" value="Unassembled WGS sequence"/>
</dbReference>
<sequence length="83" mass="9752">ALLCWRRYSTITTLIQQYVDLNSLIMDRKIVVRVVSSYLYQFNYTSCEFWHSSPTLQPLTRCSELVTDLKKTLIYMLTAHITG</sequence>
<comment type="caution">
    <text evidence="1">The sequence shown here is derived from an EMBL/GenBank/DDBJ whole genome shotgun (WGS) entry which is preliminary data.</text>
</comment>
<name>A0AAV4T4B3_CAEEX</name>
<gene>
    <name evidence="1" type="ORF">CEXT_298371</name>
</gene>
<evidence type="ECO:0000313" key="2">
    <source>
        <dbReference type="Proteomes" id="UP001054945"/>
    </source>
</evidence>
<accession>A0AAV4T4B3</accession>
<dbReference type="EMBL" id="BPLR01010551">
    <property type="protein sequence ID" value="GIY40059.1"/>
    <property type="molecule type" value="Genomic_DNA"/>
</dbReference>
<organism evidence="1 2">
    <name type="scientific">Caerostris extrusa</name>
    <name type="common">Bark spider</name>
    <name type="synonym">Caerostris bankana</name>
    <dbReference type="NCBI Taxonomy" id="172846"/>
    <lineage>
        <taxon>Eukaryota</taxon>
        <taxon>Metazoa</taxon>
        <taxon>Ecdysozoa</taxon>
        <taxon>Arthropoda</taxon>
        <taxon>Chelicerata</taxon>
        <taxon>Arachnida</taxon>
        <taxon>Araneae</taxon>
        <taxon>Araneomorphae</taxon>
        <taxon>Entelegynae</taxon>
        <taxon>Araneoidea</taxon>
        <taxon>Araneidae</taxon>
        <taxon>Caerostris</taxon>
    </lineage>
</organism>
<evidence type="ECO:0000313" key="1">
    <source>
        <dbReference type="EMBL" id="GIY40059.1"/>
    </source>
</evidence>
<proteinExistence type="predicted"/>
<feature type="non-terminal residue" evidence="1">
    <location>
        <position position="1"/>
    </location>
</feature>